<dbReference type="SUPFAM" id="SSF53474">
    <property type="entry name" value="alpha/beta-Hydrolases"/>
    <property type="match status" value="1"/>
</dbReference>
<proteinExistence type="predicted"/>
<dbReference type="InterPro" id="IPR000073">
    <property type="entry name" value="AB_hydrolase_1"/>
</dbReference>
<evidence type="ECO:0000313" key="2">
    <source>
        <dbReference type="EMBL" id="HHS28977.1"/>
    </source>
</evidence>
<dbReference type="GO" id="GO:0016787">
    <property type="term" value="F:hydrolase activity"/>
    <property type="evidence" value="ECO:0007669"/>
    <property type="project" value="UniProtKB-KW"/>
</dbReference>
<comment type="caution">
    <text evidence="2">The sequence shown here is derived from an EMBL/GenBank/DDBJ whole genome shotgun (WGS) entry which is preliminary data.</text>
</comment>
<dbReference type="AlphaFoldDB" id="A0A7V6A2G2"/>
<protein>
    <submittedName>
        <fullName evidence="2">Alpha/beta fold hydrolase</fullName>
    </submittedName>
</protein>
<feature type="domain" description="AB hydrolase-1" evidence="1">
    <location>
        <begin position="45"/>
        <end position="134"/>
    </location>
</feature>
<accession>A0A7V6A2G2</accession>
<evidence type="ECO:0000259" key="1">
    <source>
        <dbReference type="Pfam" id="PF12697"/>
    </source>
</evidence>
<sequence length="206" mass="22023">MEEQVHIKAGEVSLEARFSPGSKAAGVVITHPHPLYGGNMDNTVVWTAMRAYGDRGWATLRFNFRGVGASTGSYGEGIAEVEDVAAAVMFLKSKVTGPCYLVGYSFGAAVAARAMLSGLQTAGAVLISPPIAFMDLDFLPETPGLSLIVVGDEDDLAPLAAVEELCHRRQPPVDLRVVAGADHFYGGKEQELYRILQNYLLPVDLV</sequence>
<reference evidence="2" key="1">
    <citation type="journal article" date="2020" name="mSystems">
        <title>Genome- and Community-Level Interaction Insights into Carbon Utilization and Element Cycling Functions of Hydrothermarchaeota in Hydrothermal Sediment.</title>
        <authorList>
            <person name="Zhou Z."/>
            <person name="Liu Y."/>
            <person name="Xu W."/>
            <person name="Pan J."/>
            <person name="Luo Z.H."/>
            <person name="Li M."/>
        </authorList>
    </citation>
    <scope>NUCLEOTIDE SEQUENCE [LARGE SCALE GENOMIC DNA]</scope>
    <source>
        <strain evidence="2">SpSt-767</strain>
    </source>
</reference>
<organism evidence="2">
    <name type="scientific">Desulfobacca acetoxidans</name>
    <dbReference type="NCBI Taxonomy" id="60893"/>
    <lineage>
        <taxon>Bacteria</taxon>
        <taxon>Pseudomonadati</taxon>
        <taxon>Thermodesulfobacteriota</taxon>
        <taxon>Desulfobaccia</taxon>
        <taxon>Desulfobaccales</taxon>
        <taxon>Desulfobaccaceae</taxon>
        <taxon>Desulfobacca</taxon>
    </lineage>
</organism>
<dbReference type="PANTHER" id="PTHR42103:SF2">
    <property type="entry name" value="AB HYDROLASE-1 DOMAIN-CONTAINING PROTEIN"/>
    <property type="match status" value="1"/>
</dbReference>
<dbReference type="InterPro" id="IPR029058">
    <property type="entry name" value="AB_hydrolase_fold"/>
</dbReference>
<dbReference type="EMBL" id="DTGR01000073">
    <property type="protein sequence ID" value="HHS28977.1"/>
    <property type="molecule type" value="Genomic_DNA"/>
</dbReference>
<gene>
    <name evidence="2" type="ORF">ENV52_04670</name>
</gene>
<dbReference type="PANTHER" id="PTHR42103">
    <property type="entry name" value="ALPHA/BETA-HYDROLASES SUPERFAMILY PROTEIN"/>
    <property type="match status" value="1"/>
</dbReference>
<dbReference type="Gene3D" id="3.40.50.1820">
    <property type="entry name" value="alpha/beta hydrolase"/>
    <property type="match status" value="1"/>
</dbReference>
<keyword evidence="2" id="KW-0378">Hydrolase</keyword>
<dbReference type="Pfam" id="PF12697">
    <property type="entry name" value="Abhydrolase_6"/>
    <property type="match status" value="1"/>
</dbReference>
<name>A0A7V6A2G2_9BACT</name>